<keyword evidence="1" id="KW-0808">Transferase</keyword>
<sequence>GGLQQALRPRSVALTMAPKKADPLLRPFEMCSAYAQHEEYVEKWLV</sequence>
<name>A0A6A0A0D2_HAELA</name>
<dbReference type="GO" id="GO:0016301">
    <property type="term" value="F:kinase activity"/>
    <property type="evidence" value="ECO:0007669"/>
    <property type="project" value="UniProtKB-KW"/>
</dbReference>
<dbReference type="AlphaFoldDB" id="A0A6A0A0D2"/>
<dbReference type="EMBL" id="BLLF01002639">
    <property type="protein sequence ID" value="GFH24816.1"/>
    <property type="molecule type" value="Genomic_DNA"/>
</dbReference>
<keyword evidence="1" id="KW-0418">Kinase</keyword>
<comment type="caution">
    <text evidence="1">The sequence shown here is derived from an EMBL/GenBank/DDBJ whole genome shotgun (WGS) entry which is preliminary data.</text>
</comment>
<feature type="non-terminal residue" evidence="1">
    <location>
        <position position="1"/>
    </location>
</feature>
<reference evidence="1 2" key="1">
    <citation type="submission" date="2020-02" db="EMBL/GenBank/DDBJ databases">
        <title>Draft genome sequence of Haematococcus lacustris strain NIES-144.</title>
        <authorList>
            <person name="Morimoto D."/>
            <person name="Nakagawa S."/>
            <person name="Yoshida T."/>
            <person name="Sawayama S."/>
        </authorList>
    </citation>
    <scope>NUCLEOTIDE SEQUENCE [LARGE SCALE GENOMIC DNA]</scope>
    <source>
        <strain evidence="1 2">NIES-144</strain>
    </source>
</reference>
<gene>
    <name evidence="1" type="ORF">HaLaN_22677</name>
</gene>
<protein>
    <submittedName>
        <fullName evidence="1">Protein kinase domain-containing protein</fullName>
    </submittedName>
</protein>
<proteinExistence type="predicted"/>
<evidence type="ECO:0000313" key="1">
    <source>
        <dbReference type="EMBL" id="GFH24816.1"/>
    </source>
</evidence>
<keyword evidence="2" id="KW-1185">Reference proteome</keyword>
<accession>A0A6A0A0D2</accession>
<organism evidence="1 2">
    <name type="scientific">Haematococcus lacustris</name>
    <name type="common">Green alga</name>
    <name type="synonym">Haematococcus pluvialis</name>
    <dbReference type="NCBI Taxonomy" id="44745"/>
    <lineage>
        <taxon>Eukaryota</taxon>
        <taxon>Viridiplantae</taxon>
        <taxon>Chlorophyta</taxon>
        <taxon>core chlorophytes</taxon>
        <taxon>Chlorophyceae</taxon>
        <taxon>CS clade</taxon>
        <taxon>Chlamydomonadales</taxon>
        <taxon>Haematococcaceae</taxon>
        <taxon>Haematococcus</taxon>
    </lineage>
</organism>
<dbReference type="Proteomes" id="UP000485058">
    <property type="component" value="Unassembled WGS sequence"/>
</dbReference>
<feature type="non-terminal residue" evidence="1">
    <location>
        <position position="46"/>
    </location>
</feature>
<evidence type="ECO:0000313" key="2">
    <source>
        <dbReference type="Proteomes" id="UP000485058"/>
    </source>
</evidence>